<sequence>MPSSEFKGNTDQSSIVRHRLKRHLYTAKVLLYLTSYFGRMCMSVEIYGCRTGDIFVLTLFSSKQRQREEPIRCNLTKQPGDCKASFPRWFLTRKLNNVNRLVMVDAMEISTTFCLNMTVGKDVEVNDMPGW</sequence>
<dbReference type="EMBL" id="RCHS01000065">
    <property type="protein sequence ID" value="RMX61273.1"/>
    <property type="molecule type" value="Genomic_DNA"/>
</dbReference>
<comment type="caution">
    <text evidence="1">The sequence shown here is derived from an EMBL/GenBank/DDBJ whole genome shotgun (WGS) entry which is preliminary data.</text>
</comment>
<organism evidence="1 2">
    <name type="scientific">Pocillopora damicornis</name>
    <name type="common">Cauliflower coral</name>
    <name type="synonym">Millepora damicornis</name>
    <dbReference type="NCBI Taxonomy" id="46731"/>
    <lineage>
        <taxon>Eukaryota</taxon>
        <taxon>Metazoa</taxon>
        <taxon>Cnidaria</taxon>
        <taxon>Anthozoa</taxon>
        <taxon>Hexacorallia</taxon>
        <taxon>Scleractinia</taxon>
        <taxon>Astrocoeniina</taxon>
        <taxon>Pocilloporidae</taxon>
        <taxon>Pocillopora</taxon>
    </lineage>
</organism>
<evidence type="ECO:0000313" key="2">
    <source>
        <dbReference type="Proteomes" id="UP000275408"/>
    </source>
</evidence>
<dbReference type="AlphaFoldDB" id="A0A3M6V5M1"/>
<protein>
    <submittedName>
        <fullName evidence="1">Uncharacterized protein</fullName>
    </submittedName>
</protein>
<dbReference type="Proteomes" id="UP000275408">
    <property type="component" value="Unassembled WGS sequence"/>
</dbReference>
<evidence type="ECO:0000313" key="1">
    <source>
        <dbReference type="EMBL" id="RMX61273.1"/>
    </source>
</evidence>
<keyword evidence="2" id="KW-1185">Reference proteome</keyword>
<accession>A0A3M6V5M1</accession>
<gene>
    <name evidence="1" type="ORF">pdam_00007368</name>
</gene>
<reference evidence="1 2" key="1">
    <citation type="journal article" date="2018" name="Sci. Rep.">
        <title>Comparative analysis of the Pocillopora damicornis genome highlights role of immune system in coral evolution.</title>
        <authorList>
            <person name="Cunning R."/>
            <person name="Bay R.A."/>
            <person name="Gillette P."/>
            <person name="Baker A.C."/>
            <person name="Traylor-Knowles N."/>
        </authorList>
    </citation>
    <scope>NUCLEOTIDE SEQUENCE [LARGE SCALE GENOMIC DNA]</scope>
    <source>
        <strain evidence="1">RSMAS</strain>
        <tissue evidence="1">Whole animal</tissue>
    </source>
</reference>
<dbReference type="InterPro" id="IPR008979">
    <property type="entry name" value="Galactose-bd-like_sf"/>
</dbReference>
<dbReference type="SUPFAM" id="SSF49785">
    <property type="entry name" value="Galactose-binding domain-like"/>
    <property type="match status" value="1"/>
</dbReference>
<proteinExistence type="predicted"/>
<name>A0A3M6V5M1_POCDA</name>
<dbReference type="Gene3D" id="2.60.120.260">
    <property type="entry name" value="Galactose-binding domain-like"/>
    <property type="match status" value="1"/>
</dbReference>